<dbReference type="GO" id="GO:0055085">
    <property type="term" value="P:transmembrane transport"/>
    <property type="evidence" value="ECO:0007669"/>
    <property type="project" value="InterPro"/>
</dbReference>
<keyword evidence="5 7" id="KW-1133">Transmembrane helix</keyword>
<feature type="transmembrane region" description="Helical" evidence="7">
    <location>
        <begin position="259"/>
        <end position="282"/>
    </location>
</feature>
<evidence type="ECO:0000259" key="8">
    <source>
        <dbReference type="PROSITE" id="PS50928"/>
    </source>
</evidence>
<accession>A0A8J2XEU3</accession>
<evidence type="ECO:0000256" key="5">
    <source>
        <dbReference type="ARBA" id="ARBA00022989"/>
    </source>
</evidence>
<dbReference type="PROSITE" id="PS50928">
    <property type="entry name" value="ABC_TM1"/>
    <property type="match status" value="1"/>
</dbReference>
<dbReference type="GO" id="GO:0005886">
    <property type="term" value="C:plasma membrane"/>
    <property type="evidence" value="ECO:0007669"/>
    <property type="project" value="UniProtKB-SubCell"/>
</dbReference>
<feature type="domain" description="ABC transmembrane type-1" evidence="8">
    <location>
        <begin position="93"/>
        <end position="282"/>
    </location>
</feature>
<dbReference type="Gene3D" id="1.10.3720.10">
    <property type="entry name" value="MetI-like"/>
    <property type="match status" value="1"/>
</dbReference>
<keyword evidence="4 7" id="KW-0812">Transmembrane</keyword>
<name>A0A8J2XEU3_9MICO</name>
<dbReference type="EMBL" id="BMFY01000004">
    <property type="protein sequence ID" value="GGA10411.1"/>
    <property type="molecule type" value="Genomic_DNA"/>
</dbReference>
<comment type="caution">
    <text evidence="9">The sequence shown here is derived from an EMBL/GenBank/DDBJ whole genome shotgun (WGS) entry which is preliminary data.</text>
</comment>
<evidence type="ECO:0000256" key="3">
    <source>
        <dbReference type="ARBA" id="ARBA00022475"/>
    </source>
</evidence>
<evidence type="ECO:0000313" key="10">
    <source>
        <dbReference type="Proteomes" id="UP000616114"/>
    </source>
</evidence>
<reference evidence="9" key="2">
    <citation type="submission" date="2020-09" db="EMBL/GenBank/DDBJ databases">
        <authorList>
            <person name="Sun Q."/>
            <person name="Zhou Y."/>
        </authorList>
    </citation>
    <scope>NUCLEOTIDE SEQUENCE</scope>
    <source>
        <strain evidence="9">CGMCC 1.12785</strain>
    </source>
</reference>
<gene>
    <name evidence="9" type="ORF">GCM10011333_11440</name>
</gene>
<feature type="transmembrane region" description="Helical" evidence="7">
    <location>
        <begin position="214"/>
        <end position="239"/>
    </location>
</feature>
<evidence type="ECO:0000256" key="7">
    <source>
        <dbReference type="RuleBase" id="RU363032"/>
    </source>
</evidence>
<comment type="subcellular location">
    <subcellularLocation>
        <location evidence="1 7">Cell membrane</location>
        <topology evidence="1 7">Multi-pass membrane protein</topology>
    </subcellularLocation>
</comment>
<keyword evidence="3" id="KW-1003">Cell membrane</keyword>
<sequence>MSAATTLIGETRGPARRRTGVIGAGAITERIILVACLGLLGLFAVFALWPSLLTWQDPFAADRSLILAPPSLTHPLGTDEIGRDVYTRIVYGTRSTLALGVGAVLISLTLGTVAGLLAGLAPRWVSMIVMRGNDIGAAFPELLLAILIIALFGGGPVNAAIAIGIAGIPYYVRVIRAETLKIRRATFIEAAHGLGLSRTTVLVRHLAPNALRPVVVIATLGLGGATLAGAGLSFLGLGTAPPAPEWGSMLSNARSFLGLGWWAAVFPGLALTLFVASTTIVGRRIQKSLEGRR</sequence>
<feature type="transmembrane region" description="Helical" evidence="7">
    <location>
        <begin position="31"/>
        <end position="55"/>
    </location>
</feature>
<dbReference type="InterPro" id="IPR000515">
    <property type="entry name" value="MetI-like"/>
</dbReference>
<dbReference type="InterPro" id="IPR050366">
    <property type="entry name" value="BP-dependent_transpt_permease"/>
</dbReference>
<evidence type="ECO:0000256" key="1">
    <source>
        <dbReference type="ARBA" id="ARBA00004651"/>
    </source>
</evidence>
<dbReference type="PANTHER" id="PTHR43386">
    <property type="entry name" value="OLIGOPEPTIDE TRANSPORT SYSTEM PERMEASE PROTEIN APPC"/>
    <property type="match status" value="1"/>
</dbReference>
<dbReference type="RefSeq" id="WP_188549973.1">
    <property type="nucleotide sequence ID" value="NZ_BMFY01000004.1"/>
</dbReference>
<evidence type="ECO:0000256" key="4">
    <source>
        <dbReference type="ARBA" id="ARBA00022692"/>
    </source>
</evidence>
<dbReference type="Proteomes" id="UP000616114">
    <property type="component" value="Unassembled WGS sequence"/>
</dbReference>
<dbReference type="SUPFAM" id="SSF161098">
    <property type="entry name" value="MetI-like"/>
    <property type="match status" value="1"/>
</dbReference>
<keyword evidence="2 7" id="KW-0813">Transport</keyword>
<dbReference type="Pfam" id="PF00528">
    <property type="entry name" value="BPD_transp_1"/>
    <property type="match status" value="1"/>
</dbReference>
<dbReference type="PANTHER" id="PTHR43386:SF25">
    <property type="entry name" value="PEPTIDE ABC TRANSPORTER PERMEASE PROTEIN"/>
    <property type="match status" value="1"/>
</dbReference>
<protein>
    <submittedName>
        <fullName evidence="9">Peptide ABC transporter permease</fullName>
    </submittedName>
</protein>
<keyword evidence="6 7" id="KW-0472">Membrane</keyword>
<reference evidence="9" key="1">
    <citation type="journal article" date="2014" name="Int. J. Syst. Evol. Microbiol.">
        <title>Complete genome sequence of Corynebacterium casei LMG S-19264T (=DSM 44701T), isolated from a smear-ripened cheese.</title>
        <authorList>
            <consortium name="US DOE Joint Genome Institute (JGI-PGF)"/>
            <person name="Walter F."/>
            <person name="Albersmeier A."/>
            <person name="Kalinowski J."/>
            <person name="Ruckert C."/>
        </authorList>
    </citation>
    <scope>NUCLEOTIDE SEQUENCE</scope>
    <source>
        <strain evidence="9">CGMCC 1.12785</strain>
    </source>
</reference>
<keyword evidence="10" id="KW-1185">Reference proteome</keyword>
<comment type="similarity">
    <text evidence="7">Belongs to the binding-protein-dependent transport system permease family.</text>
</comment>
<evidence type="ECO:0000256" key="2">
    <source>
        <dbReference type="ARBA" id="ARBA00022448"/>
    </source>
</evidence>
<dbReference type="InterPro" id="IPR035906">
    <property type="entry name" value="MetI-like_sf"/>
</dbReference>
<proteinExistence type="inferred from homology"/>
<feature type="transmembrane region" description="Helical" evidence="7">
    <location>
        <begin position="142"/>
        <end position="172"/>
    </location>
</feature>
<dbReference type="CDD" id="cd06261">
    <property type="entry name" value="TM_PBP2"/>
    <property type="match status" value="1"/>
</dbReference>
<organism evidence="9 10">
    <name type="scientific">Sediminivirga luteola</name>
    <dbReference type="NCBI Taxonomy" id="1774748"/>
    <lineage>
        <taxon>Bacteria</taxon>
        <taxon>Bacillati</taxon>
        <taxon>Actinomycetota</taxon>
        <taxon>Actinomycetes</taxon>
        <taxon>Micrococcales</taxon>
        <taxon>Brevibacteriaceae</taxon>
        <taxon>Sediminivirga</taxon>
    </lineage>
</organism>
<evidence type="ECO:0000313" key="9">
    <source>
        <dbReference type="EMBL" id="GGA10411.1"/>
    </source>
</evidence>
<feature type="transmembrane region" description="Helical" evidence="7">
    <location>
        <begin position="97"/>
        <end position="122"/>
    </location>
</feature>
<dbReference type="AlphaFoldDB" id="A0A8J2XEU3"/>
<evidence type="ECO:0000256" key="6">
    <source>
        <dbReference type="ARBA" id="ARBA00023136"/>
    </source>
</evidence>